<keyword evidence="1" id="KW-0547">Nucleotide-binding</keyword>
<proteinExistence type="predicted"/>
<evidence type="ECO:0000313" key="8">
    <source>
        <dbReference type="Proteomes" id="UP000661012"/>
    </source>
</evidence>
<gene>
    <name evidence="6" type="ORF">EpCFBP13511_13450</name>
    <name evidence="5" type="ORF">IFT93_03750</name>
</gene>
<dbReference type="PANTHER" id="PTHR43309:SF3">
    <property type="entry name" value="5-OXOPROLINASE SUBUNIT C"/>
    <property type="match status" value="1"/>
</dbReference>
<evidence type="ECO:0000313" key="5">
    <source>
        <dbReference type="EMBL" id="MBD8105534.1"/>
    </source>
</evidence>
<dbReference type="Proteomes" id="UP000306393">
    <property type="component" value="Unassembled WGS sequence"/>
</dbReference>
<sequence>MIEIERTTPLTSVQDNGRFGALHYGVGTAGVMDPLALRLGNALLGNHPDDAVIEVPLFPFRVRFHRDGLFALSGGDSQALLDGKPVPAWWVAHARAGDVLTLNASRFSARSYLHLPGGVDVPRVLGSRSTQLRGEFGGWQGRGLRAGDRLNARIPDYRGASDFGIPSPRLTLQAGPLQVPEIRVLPAAEYTRFTAESVQRFWQQSWRITPQSNRYGYRLEGEGLVAKVPLEMRSHGIIPGVIQVTHSGQPIIQMRDAQPSGGYPKLGTVIDADMWLLGQVPVGSQVRFVEVDLLQAQQAQQVQDRWLDNQCHQIERYRRSAG</sequence>
<reference evidence="5 8" key="2">
    <citation type="journal article" date="2020" name="FEMS Microbiol. Ecol.">
        <title>Temporal dynamics of bacterial communities during seed development and maturation.</title>
        <authorList>
            <person name="Chesneau G."/>
            <person name="Torres-Cortes G."/>
            <person name="Briand M."/>
            <person name="Darrasse A."/>
            <person name="Preveaux A."/>
            <person name="Marais C."/>
            <person name="Jacques M.A."/>
            <person name="Shade A."/>
            <person name="Barret M."/>
        </authorList>
    </citation>
    <scope>NUCLEOTIDE SEQUENCE [LARGE SCALE GENOMIC DNA]</scope>
    <source>
        <strain evidence="5 8">CFBP13732</strain>
    </source>
</reference>
<comment type="caution">
    <text evidence="6">The sequence shown here is derived from an EMBL/GenBank/DDBJ whole genome shotgun (WGS) entry which is preliminary data.</text>
</comment>
<dbReference type="InterPro" id="IPR029000">
    <property type="entry name" value="Cyclophilin-like_dom_sf"/>
</dbReference>
<keyword evidence="2 6" id="KW-0378">Hydrolase</keyword>
<reference evidence="6 7" key="1">
    <citation type="journal article" date="2019" name="Sci. Rep.">
        <title>Differences in resource use lead to coexistence of seed-transmitted microbial populations.</title>
        <authorList>
            <person name="Torres-Cortes G."/>
            <person name="Garcia B.J."/>
            <person name="Compant S."/>
            <person name="Rezki S."/>
            <person name="Jones P."/>
            <person name="Preveaux A."/>
            <person name="Briand M."/>
            <person name="Roulet A."/>
            <person name="Bouchez O."/>
            <person name="Jacobson D."/>
            <person name="Barret M."/>
        </authorList>
    </citation>
    <scope>NUCLEOTIDE SEQUENCE [LARGE SCALE GENOMIC DNA]</scope>
    <source>
        <strain evidence="6 7">CFBP13511</strain>
    </source>
</reference>
<dbReference type="GO" id="GO:0005524">
    <property type="term" value="F:ATP binding"/>
    <property type="evidence" value="ECO:0007669"/>
    <property type="project" value="UniProtKB-KW"/>
</dbReference>
<organism evidence="6 7">
    <name type="scientific">Erwinia persicina</name>
    <dbReference type="NCBI Taxonomy" id="55211"/>
    <lineage>
        <taxon>Bacteria</taxon>
        <taxon>Pseudomonadati</taxon>
        <taxon>Pseudomonadota</taxon>
        <taxon>Gammaproteobacteria</taxon>
        <taxon>Enterobacterales</taxon>
        <taxon>Erwiniaceae</taxon>
        <taxon>Erwinia</taxon>
    </lineage>
</organism>
<dbReference type="PANTHER" id="PTHR43309">
    <property type="entry name" value="5-OXOPROLINASE SUBUNIT C"/>
    <property type="match status" value="1"/>
</dbReference>
<dbReference type="SUPFAM" id="SSF50891">
    <property type="entry name" value="Cyclophilin-like"/>
    <property type="match status" value="1"/>
</dbReference>
<evidence type="ECO:0000313" key="6">
    <source>
        <dbReference type="EMBL" id="TKJ89308.1"/>
    </source>
</evidence>
<dbReference type="InterPro" id="IPR052708">
    <property type="entry name" value="PxpC"/>
</dbReference>
<dbReference type="Pfam" id="PF02626">
    <property type="entry name" value="CT_A_B"/>
    <property type="match status" value="1"/>
</dbReference>
<keyword evidence="8" id="KW-1185">Reference proteome</keyword>
<protein>
    <submittedName>
        <fullName evidence="6">Allophanate hydrolase</fullName>
    </submittedName>
    <submittedName>
        <fullName evidence="5">Biotin-dependent carboxyltransferase family protein</fullName>
    </submittedName>
</protein>
<dbReference type="SMART" id="SM00797">
    <property type="entry name" value="AHS2"/>
    <property type="match status" value="1"/>
</dbReference>
<dbReference type="EMBL" id="JACYNN010000002">
    <property type="protein sequence ID" value="MBD8105534.1"/>
    <property type="molecule type" value="Genomic_DNA"/>
</dbReference>
<dbReference type="InterPro" id="IPR003778">
    <property type="entry name" value="CT_A_B"/>
</dbReference>
<dbReference type="EMBL" id="QGAC01000012">
    <property type="protein sequence ID" value="TKJ89308.1"/>
    <property type="molecule type" value="Genomic_DNA"/>
</dbReference>
<name>A0A4U3F764_9GAMM</name>
<dbReference type="Proteomes" id="UP000661012">
    <property type="component" value="Unassembled WGS sequence"/>
</dbReference>
<dbReference type="RefSeq" id="WP_137269428.1">
    <property type="nucleotide sequence ID" value="NZ_CP101613.1"/>
</dbReference>
<evidence type="ECO:0000256" key="3">
    <source>
        <dbReference type="ARBA" id="ARBA00022840"/>
    </source>
</evidence>
<evidence type="ECO:0000313" key="7">
    <source>
        <dbReference type="Proteomes" id="UP000306393"/>
    </source>
</evidence>
<evidence type="ECO:0000256" key="2">
    <source>
        <dbReference type="ARBA" id="ARBA00022801"/>
    </source>
</evidence>
<dbReference type="NCBIfam" id="TIGR00724">
    <property type="entry name" value="urea_amlyse_rel"/>
    <property type="match status" value="1"/>
</dbReference>
<dbReference type="OrthoDB" id="9768696at2"/>
<accession>A0A4U3F764</accession>
<keyword evidence="3" id="KW-0067">ATP-binding</keyword>
<dbReference type="AlphaFoldDB" id="A0A4U3F764"/>
<evidence type="ECO:0000256" key="1">
    <source>
        <dbReference type="ARBA" id="ARBA00022741"/>
    </source>
</evidence>
<dbReference type="Gene3D" id="2.40.100.10">
    <property type="entry name" value="Cyclophilin-like"/>
    <property type="match status" value="1"/>
</dbReference>
<feature type="domain" description="Carboxyltransferase" evidence="4">
    <location>
        <begin position="23"/>
        <end position="306"/>
    </location>
</feature>
<evidence type="ECO:0000259" key="4">
    <source>
        <dbReference type="SMART" id="SM00797"/>
    </source>
</evidence>
<dbReference type="GO" id="GO:0016787">
    <property type="term" value="F:hydrolase activity"/>
    <property type="evidence" value="ECO:0007669"/>
    <property type="project" value="UniProtKB-KW"/>
</dbReference>